<dbReference type="PIRSF" id="PIRSF006060">
    <property type="entry name" value="AA_transporter"/>
    <property type="match status" value="1"/>
</dbReference>
<evidence type="ECO:0000256" key="5">
    <source>
        <dbReference type="ARBA" id="ARBA00023136"/>
    </source>
</evidence>
<accession>A0A399JA55</accession>
<keyword evidence="5 6" id="KW-0472">Membrane</keyword>
<dbReference type="PANTHER" id="PTHR42770">
    <property type="entry name" value="AMINO ACID TRANSPORTER-RELATED"/>
    <property type="match status" value="1"/>
</dbReference>
<comment type="subcellular location">
    <subcellularLocation>
        <location evidence="1">Cell membrane</location>
        <topology evidence="1">Multi-pass membrane protein</topology>
    </subcellularLocation>
</comment>
<evidence type="ECO:0000313" key="8">
    <source>
        <dbReference type="Proteomes" id="UP000265419"/>
    </source>
</evidence>
<evidence type="ECO:0000256" key="1">
    <source>
        <dbReference type="ARBA" id="ARBA00004651"/>
    </source>
</evidence>
<feature type="transmembrane region" description="Helical" evidence="6">
    <location>
        <begin position="39"/>
        <end position="59"/>
    </location>
</feature>
<evidence type="ECO:0000256" key="6">
    <source>
        <dbReference type="SAM" id="Phobius"/>
    </source>
</evidence>
<comment type="caution">
    <text evidence="7">The sequence shown here is derived from an EMBL/GenBank/DDBJ whole genome shotgun (WGS) entry which is preliminary data.</text>
</comment>
<dbReference type="Pfam" id="PF13520">
    <property type="entry name" value="AA_permease_2"/>
    <property type="match status" value="1"/>
</dbReference>
<reference evidence="7 8" key="1">
    <citation type="submission" date="2018-07" db="EMBL/GenBank/DDBJ databases">
        <title>Arthrobacter sp. nov., isolated from raw cow's milk with high bacterial count.</title>
        <authorList>
            <person name="Hahne J."/>
            <person name="Isele D."/>
            <person name="Lipski A."/>
        </authorList>
    </citation>
    <scope>NUCLEOTIDE SEQUENCE [LARGE SCALE GENOMIC DNA]</scope>
    <source>
        <strain evidence="7 8">JZ R-35</strain>
    </source>
</reference>
<name>A0A399JA55_9MICC</name>
<dbReference type="Gene3D" id="1.20.1740.10">
    <property type="entry name" value="Amino acid/polyamine transporter I"/>
    <property type="match status" value="1"/>
</dbReference>
<proteinExistence type="predicted"/>
<dbReference type="RefSeq" id="WP_119425517.1">
    <property type="nucleotide sequence ID" value="NZ_QQXK01000028.1"/>
</dbReference>
<dbReference type="AlphaFoldDB" id="A0A399JA55"/>
<dbReference type="InterPro" id="IPR002293">
    <property type="entry name" value="AA/rel_permease1"/>
</dbReference>
<keyword evidence="3 6" id="KW-0812">Transmembrane</keyword>
<dbReference type="InterPro" id="IPR050367">
    <property type="entry name" value="APC_superfamily"/>
</dbReference>
<dbReference type="PANTHER" id="PTHR42770:SF7">
    <property type="entry name" value="MEMBRANE PROTEIN"/>
    <property type="match status" value="1"/>
</dbReference>
<evidence type="ECO:0000256" key="3">
    <source>
        <dbReference type="ARBA" id="ARBA00022692"/>
    </source>
</evidence>
<sequence>MNQSPALQRRLGPLDAVAIGLGSMLGAGIFSALSPAAAAAGWGMLAGLAVAGIVAFCNATSSAQLAAQYPTSGGTYVYGRERLGEWFGFAAGWAFVIGKTASAAAMGFVFSAYLAPPGWEKPLACAAVAALSLINVFGITRTALATKVLLALTLAALAVVVVIGWNRPAAPAQASDVVPSLPGVLQAAAFLFFAFAGYARLATMGEEVREPARTIPRAITLALFLALGVYALVAVTALRALGPSGLAGSAAPLAAVASMPDAAWSGIAVTIGAVAAALGALLALIAGIGRTSLAMAREDDLPRWLAAVHPRFGTPHRAELLLGAVVCAVILVSDVRGAIGFSSAGVLLYYLVANAAAWTQTPEHRRYPRALQALGAVGCLALAFALPPASWLGAIGVLAVGLVYRWARLRLSGGSGTRASRTAP</sequence>
<feature type="transmembrane region" description="Helical" evidence="6">
    <location>
        <begin position="320"/>
        <end position="351"/>
    </location>
</feature>
<feature type="transmembrane region" description="Helical" evidence="6">
    <location>
        <begin position="148"/>
        <end position="165"/>
    </location>
</feature>
<feature type="transmembrane region" description="Helical" evidence="6">
    <location>
        <begin position="262"/>
        <end position="288"/>
    </location>
</feature>
<dbReference type="GO" id="GO:0005886">
    <property type="term" value="C:plasma membrane"/>
    <property type="evidence" value="ECO:0007669"/>
    <property type="project" value="UniProtKB-SubCell"/>
</dbReference>
<keyword evidence="2" id="KW-1003">Cell membrane</keyword>
<evidence type="ECO:0000256" key="4">
    <source>
        <dbReference type="ARBA" id="ARBA00022989"/>
    </source>
</evidence>
<keyword evidence="8" id="KW-1185">Reference proteome</keyword>
<feature type="transmembrane region" description="Helical" evidence="6">
    <location>
        <begin position="219"/>
        <end position="242"/>
    </location>
</feature>
<evidence type="ECO:0000256" key="2">
    <source>
        <dbReference type="ARBA" id="ARBA00022475"/>
    </source>
</evidence>
<gene>
    <name evidence="7" type="ORF">DWB68_12815</name>
</gene>
<organism evidence="7 8">
    <name type="scientific">Galactobacter valiniphilus</name>
    <dbReference type="NCBI Taxonomy" id="2676122"/>
    <lineage>
        <taxon>Bacteria</taxon>
        <taxon>Bacillati</taxon>
        <taxon>Actinomycetota</taxon>
        <taxon>Actinomycetes</taxon>
        <taxon>Micrococcales</taxon>
        <taxon>Micrococcaceae</taxon>
        <taxon>Galactobacter</taxon>
    </lineage>
</organism>
<keyword evidence="4 6" id="KW-1133">Transmembrane helix</keyword>
<dbReference type="GO" id="GO:0022857">
    <property type="term" value="F:transmembrane transporter activity"/>
    <property type="evidence" value="ECO:0007669"/>
    <property type="project" value="InterPro"/>
</dbReference>
<feature type="transmembrane region" description="Helical" evidence="6">
    <location>
        <begin position="86"/>
        <end position="115"/>
    </location>
</feature>
<feature type="transmembrane region" description="Helical" evidence="6">
    <location>
        <begin position="12"/>
        <end position="33"/>
    </location>
</feature>
<feature type="transmembrane region" description="Helical" evidence="6">
    <location>
        <begin position="371"/>
        <end position="404"/>
    </location>
</feature>
<dbReference type="Proteomes" id="UP000265419">
    <property type="component" value="Unassembled WGS sequence"/>
</dbReference>
<protein>
    <submittedName>
        <fullName evidence="7">APC family permease</fullName>
    </submittedName>
</protein>
<feature type="transmembrane region" description="Helical" evidence="6">
    <location>
        <begin position="121"/>
        <end position="139"/>
    </location>
</feature>
<feature type="transmembrane region" description="Helical" evidence="6">
    <location>
        <begin position="177"/>
        <end position="198"/>
    </location>
</feature>
<dbReference type="EMBL" id="QQXK01000028">
    <property type="protein sequence ID" value="RII41397.1"/>
    <property type="molecule type" value="Genomic_DNA"/>
</dbReference>
<evidence type="ECO:0000313" key="7">
    <source>
        <dbReference type="EMBL" id="RII41397.1"/>
    </source>
</evidence>